<evidence type="ECO:0000256" key="1">
    <source>
        <dbReference type="SAM" id="MobiDB-lite"/>
    </source>
</evidence>
<gene>
    <name evidence="2" type="ORF">AWC38_SpisGene20108</name>
</gene>
<dbReference type="EMBL" id="LSMT01000624">
    <property type="protein sequence ID" value="PFX15667.1"/>
    <property type="molecule type" value="Genomic_DNA"/>
</dbReference>
<sequence>MSYCSYAIFNPARTPYRGQPGFLEYGSKDVEELVKHYSSSEEDCQQLKDEWRFFKYELIQWRNEIPDQIKLPTNSKDRPVITPTDWCLQQLLTTNSLSPCNLSLLAKVAEYIVSLPVSNAWPERGASALKLIKSRLRSTLKNDMLSCLMQIHVNGPEAVTEIVTLRDAEIQTDDVVATEPELTVDATGVEEEGQWVAKQLDLPDVDSDPDSDNSLDPDSDLE</sequence>
<evidence type="ECO:0000313" key="3">
    <source>
        <dbReference type="Proteomes" id="UP000225706"/>
    </source>
</evidence>
<protein>
    <recommendedName>
        <fullName evidence="4">HAT C-terminal dimerisation domain-containing protein</fullName>
    </recommendedName>
</protein>
<reference evidence="3" key="1">
    <citation type="journal article" date="2017" name="bioRxiv">
        <title>Comparative analysis of the genomes of Stylophora pistillata and Acropora digitifera provides evidence for extensive differences between species of corals.</title>
        <authorList>
            <person name="Voolstra C.R."/>
            <person name="Li Y."/>
            <person name="Liew Y.J."/>
            <person name="Baumgarten S."/>
            <person name="Zoccola D."/>
            <person name="Flot J.-F."/>
            <person name="Tambutte S."/>
            <person name="Allemand D."/>
            <person name="Aranda M."/>
        </authorList>
    </citation>
    <scope>NUCLEOTIDE SEQUENCE [LARGE SCALE GENOMIC DNA]</scope>
</reference>
<accession>A0A2B4RH45</accession>
<keyword evidence="3" id="KW-1185">Reference proteome</keyword>
<dbReference type="Proteomes" id="UP000225706">
    <property type="component" value="Unassembled WGS sequence"/>
</dbReference>
<evidence type="ECO:0000313" key="2">
    <source>
        <dbReference type="EMBL" id="PFX15667.1"/>
    </source>
</evidence>
<evidence type="ECO:0008006" key="4">
    <source>
        <dbReference type="Google" id="ProtNLM"/>
    </source>
</evidence>
<name>A0A2B4RH45_STYPI</name>
<feature type="compositionally biased region" description="Acidic residues" evidence="1">
    <location>
        <begin position="203"/>
        <end position="222"/>
    </location>
</feature>
<comment type="caution">
    <text evidence="2">The sequence shown here is derived from an EMBL/GenBank/DDBJ whole genome shotgun (WGS) entry which is preliminary data.</text>
</comment>
<proteinExistence type="predicted"/>
<dbReference type="PANTHER" id="PTHR46880">
    <property type="entry name" value="RAS-ASSOCIATING DOMAIN-CONTAINING PROTEIN"/>
    <property type="match status" value="1"/>
</dbReference>
<dbReference type="AlphaFoldDB" id="A0A2B4RH45"/>
<feature type="region of interest" description="Disordered" evidence="1">
    <location>
        <begin position="200"/>
        <end position="222"/>
    </location>
</feature>
<organism evidence="2 3">
    <name type="scientific">Stylophora pistillata</name>
    <name type="common">Smooth cauliflower coral</name>
    <dbReference type="NCBI Taxonomy" id="50429"/>
    <lineage>
        <taxon>Eukaryota</taxon>
        <taxon>Metazoa</taxon>
        <taxon>Cnidaria</taxon>
        <taxon>Anthozoa</taxon>
        <taxon>Hexacorallia</taxon>
        <taxon>Scleractinia</taxon>
        <taxon>Astrocoeniina</taxon>
        <taxon>Pocilloporidae</taxon>
        <taxon>Stylophora</taxon>
    </lineage>
</organism>
<dbReference type="PANTHER" id="PTHR46880:SF5">
    <property type="entry name" value="DUF4371 DOMAIN-CONTAINING PROTEIN"/>
    <property type="match status" value="1"/>
</dbReference>
<dbReference type="OrthoDB" id="5976999at2759"/>